<dbReference type="InterPro" id="IPR050266">
    <property type="entry name" value="AB_hydrolase_sf"/>
</dbReference>
<feature type="domain" description="AB hydrolase-1" evidence="2">
    <location>
        <begin position="34"/>
        <end position="263"/>
    </location>
</feature>
<dbReference type="GO" id="GO:0016787">
    <property type="term" value="F:hydrolase activity"/>
    <property type="evidence" value="ECO:0007669"/>
    <property type="project" value="UniProtKB-KW"/>
</dbReference>
<keyword evidence="3" id="KW-0012">Acyltransferase</keyword>
<dbReference type="eggNOG" id="COG2267">
    <property type="taxonomic scope" value="Bacteria"/>
</dbReference>
<keyword evidence="1 3" id="KW-0378">Hydrolase</keyword>
<dbReference type="STRING" id="717605.Theco_0962"/>
<dbReference type="InterPro" id="IPR000073">
    <property type="entry name" value="AB_hydrolase_1"/>
</dbReference>
<sequence>MSEPISIAASRIRAASGAELAYLTYGRKRREADPAVVLLHGFCGSSAYWEETLPHLEGSGLYIVPDLRGHGLSEAPAGTVYAMEEFADDLLRLLDALGEREAIVLGHSLGGYITLAFAGKHPDRLRGFGLVHSTPLPDTEEAKAGRDKTAKRLLAEGAAPFVNELAPKLFAAENRERMPDKVARTAAIGLGVSPAGAAATALGMKARPDRSGVVRSASVPVLLVAGEGDAVVAPERTFIDAEGPNVRRVLLAGCGHMSMMEAPAKLAEAIAGFTEWVISGQA</sequence>
<dbReference type="GO" id="GO:0016746">
    <property type="term" value="F:acyltransferase activity"/>
    <property type="evidence" value="ECO:0007669"/>
    <property type="project" value="UniProtKB-KW"/>
</dbReference>
<dbReference type="AlphaFoldDB" id="L0EA36"/>
<dbReference type="InterPro" id="IPR029058">
    <property type="entry name" value="AB_hydrolase_fold"/>
</dbReference>
<evidence type="ECO:0000259" key="2">
    <source>
        <dbReference type="Pfam" id="PF00561"/>
    </source>
</evidence>
<dbReference type="Pfam" id="PF00561">
    <property type="entry name" value="Abhydrolase_1"/>
    <property type="match status" value="1"/>
</dbReference>
<organism evidence="3 4">
    <name type="scientific">Thermobacillus composti (strain DSM 18247 / JCM 13945 / KWC4)</name>
    <dbReference type="NCBI Taxonomy" id="717605"/>
    <lineage>
        <taxon>Bacteria</taxon>
        <taxon>Bacillati</taxon>
        <taxon>Bacillota</taxon>
        <taxon>Bacilli</taxon>
        <taxon>Bacillales</taxon>
        <taxon>Paenibacillaceae</taxon>
        <taxon>Thermobacillus</taxon>
    </lineage>
</organism>
<dbReference type="RefSeq" id="WP_015253906.1">
    <property type="nucleotide sequence ID" value="NC_019897.1"/>
</dbReference>
<dbReference type="GO" id="GO:0016020">
    <property type="term" value="C:membrane"/>
    <property type="evidence" value="ECO:0007669"/>
    <property type="project" value="TreeGrafter"/>
</dbReference>
<keyword evidence="4" id="KW-1185">Reference proteome</keyword>
<protein>
    <submittedName>
        <fullName evidence="3">Putative hydrolase or acyltransferase of alpha/beta superfamily</fullName>
    </submittedName>
</protein>
<dbReference type="PRINTS" id="PR00412">
    <property type="entry name" value="EPOXHYDRLASE"/>
</dbReference>
<dbReference type="EMBL" id="CP003255">
    <property type="protein sequence ID" value="AGA57148.1"/>
    <property type="molecule type" value="Genomic_DNA"/>
</dbReference>
<evidence type="ECO:0000256" key="1">
    <source>
        <dbReference type="ARBA" id="ARBA00022801"/>
    </source>
</evidence>
<keyword evidence="3" id="KW-0808">Transferase</keyword>
<dbReference type="HOGENOM" id="CLU_020336_50_4_9"/>
<accession>L0EA36</accession>
<dbReference type="PANTHER" id="PTHR43798:SF31">
    <property type="entry name" value="AB HYDROLASE SUPERFAMILY PROTEIN YCLE"/>
    <property type="match status" value="1"/>
</dbReference>
<evidence type="ECO:0000313" key="3">
    <source>
        <dbReference type="EMBL" id="AGA57148.1"/>
    </source>
</evidence>
<reference evidence="4" key="1">
    <citation type="submission" date="2012-01" db="EMBL/GenBank/DDBJ databases">
        <title>Complete sequence of chromosome of Thermobacillus composti KWC4.</title>
        <authorList>
            <person name="Lucas S."/>
            <person name="Han J."/>
            <person name="Lapidus A."/>
            <person name="Cheng J.-F."/>
            <person name="Goodwin L."/>
            <person name="Pitluck S."/>
            <person name="Peters L."/>
            <person name="Ovchinnikova G."/>
            <person name="Teshima H."/>
            <person name="Detter J.C."/>
            <person name="Han C."/>
            <person name="Tapia R."/>
            <person name="Land M."/>
            <person name="Hauser L."/>
            <person name="Kyrpides N."/>
            <person name="Ivanova N."/>
            <person name="Pagani I."/>
            <person name="Anderson I."/>
            <person name="Woyke T."/>
        </authorList>
    </citation>
    <scope>NUCLEOTIDE SEQUENCE [LARGE SCALE GENOMIC DNA]</scope>
    <source>
        <strain evidence="4">DSM 18247 / JCM 13945 / KWC4</strain>
    </source>
</reference>
<dbReference type="InterPro" id="IPR000639">
    <property type="entry name" value="Epox_hydrolase-like"/>
</dbReference>
<dbReference type="Gene3D" id="3.40.50.1820">
    <property type="entry name" value="alpha/beta hydrolase"/>
    <property type="match status" value="1"/>
</dbReference>
<evidence type="ECO:0000313" key="4">
    <source>
        <dbReference type="Proteomes" id="UP000010795"/>
    </source>
</evidence>
<proteinExistence type="predicted"/>
<dbReference type="PANTHER" id="PTHR43798">
    <property type="entry name" value="MONOACYLGLYCEROL LIPASE"/>
    <property type="match status" value="1"/>
</dbReference>
<dbReference type="SUPFAM" id="SSF53474">
    <property type="entry name" value="alpha/beta-Hydrolases"/>
    <property type="match status" value="1"/>
</dbReference>
<dbReference type="KEGG" id="tco:Theco_0962"/>
<gene>
    <name evidence="3" type="ordered locus">Theco_0962</name>
</gene>
<name>L0EA36_THECK</name>
<dbReference type="Proteomes" id="UP000010795">
    <property type="component" value="Chromosome"/>
</dbReference>
<dbReference type="PRINTS" id="PR00111">
    <property type="entry name" value="ABHYDROLASE"/>
</dbReference>
<dbReference type="OrthoDB" id="252464at2"/>